<dbReference type="RefSeq" id="WP_105329347.1">
    <property type="nucleotide sequence ID" value="NZ_PUHY01000006.1"/>
</dbReference>
<dbReference type="GO" id="GO:0016620">
    <property type="term" value="F:oxidoreductase activity, acting on the aldehyde or oxo group of donors, NAD or NADP as acceptor"/>
    <property type="evidence" value="ECO:0007669"/>
    <property type="project" value="InterPro"/>
</dbReference>
<keyword evidence="3" id="KW-0520">NAD</keyword>
<dbReference type="Gene3D" id="3.40.309.10">
    <property type="entry name" value="Aldehyde Dehydrogenase, Chain A, domain 2"/>
    <property type="match status" value="1"/>
</dbReference>
<comment type="similarity">
    <text evidence="1">Belongs to the aldehyde dehydrogenase family.</text>
</comment>
<dbReference type="InterPro" id="IPR016163">
    <property type="entry name" value="Ald_DH_C"/>
</dbReference>
<comment type="caution">
    <text evidence="5">The sequence shown here is derived from an EMBL/GenBank/DDBJ whole genome shotgun (WGS) entry which is preliminary data.</text>
</comment>
<keyword evidence="2" id="KW-0560">Oxidoreductase</keyword>
<evidence type="ECO:0000256" key="3">
    <source>
        <dbReference type="ARBA" id="ARBA00023027"/>
    </source>
</evidence>
<dbReference type="AlphaFoldDB" id="A0A2S8FV55"/>
<evidence type="ECO:0000259" key="4">
    <source>
        <dbReference type="Pfam" id="PF00171"/>
    </source>
</evidence>
<dbReference type="PANTHER" id="PTHR43720:SF2">
    <property type="entry name" value="2-AMINOMUCONIC SEMIALDEHYDE DEHYDROGENASE"/>
    <property type="match status" value="1"/>
</dbReference>
<gene>
    <name evidence="5" type="ORF">C5Y83_09025</name>
</gene>
<evidence type="ECO:0000256" key="1">
    <source>
        <dbReference type="ARBA" id="ARBA00009986"/>
    </source>
</evidence>
<feature type="domain" description="Aldehyde dehydrogenase" evidence="4">
    <location>
        <begin position="17"/>
        <end position="447"/>
    </location>
</feature>
<sequence length="480" mass="52263">MLNIPAIRWGKPYDSLEKEDVVHFSTGEPIAQLSQVGGGILKRDMKKAQSARDALLEFSPEEILDKMATAGKLYLEADLPIGDGSQTPEAFVHAQSASTGLPEHMCRANMQKNAFVMQNMTQILDSLTRGLDLNILARGYGKEPARDVMLSYQAQSPVLGAVLPSNSPGVHTLWLPAVALQLGLVLKPGGKEPWTPYRIFSAMVEAGLPAEAFSLYPGAGGDVGSALLSSVDRAMVFGGQQTIDQYAGNPKVQPHGPGFSKILLGDDVVDDWPQYLDLMVQSVFANSGRSCINASGIWASRHTKEIAQAIAEKIGPTEIKDPTDDEAALAAFTMPGMAPAVWNMIESDLAEDGVTDYTAPYGDRLVQMERCDYLKPMVIHAESPEKQVASKEYMFPFVSVVECPQDQMIKKMGYSLICTAITGDDKFARELVNATHIDRLNIGPIPTHKVDWLQPHEGNIIEFLFRSRAYQSAPVQVAAT</sequence>
<proteinExistence type="inferred from homology"/>
<dbReference type="EMBL" id="PUHY01000006">
    <property type="protein sequence ID" value="PQO36058.1"/>
    <property type="molecule type" value="Genomic_DNA"/>
</dbReference>
<dbReference type="PANTHER" id="PTHR43720">
    <property type="entry name" value="2-AMINOMUCONIC SEMIALDEHYDE DEHYDROGENASE"/>
    <property type="match status" value="1"/>
</dbReference>
<protein>
    <submittedName>
        <fullName evidence="5">Aldehyde dehydrogenase</fullName>
    </submittedName>
</protein>
<name>A0A2S8FV55_9BACT</name>
<dbReference type="InterPro" id="IPR016161">
    <property type="entry name" value="Ald_DH/histidinol_DH"/>
</dbReference>
<dbReference type="SUPFAM" id="SSF53720">
    <property type="entry name" value="ALDH-like"/>
    <property type="match status" value="1"/>
</dbReference>
<evidence type="ECO:0000256" key="2">
    <source>
        <dbReference type="ARBA" id="ARBA00023002"/>
    </source>
</evidence>
<dbReference type="InterPro" id="IPR016162">
    <property type="entry name" value="Ald_DH_N"/>
</dbReference>
<dbReference type="OrthoDB" id="229416at2"/>
<dbReference type="InterPro" id="IPR015590">
    <property type="entry name" value="Aldehyde_DH_dom"/>
</dbReference>
<organism evidence="5 6">
    <name type="scientific">Blastopirellula marina</name>
    <dbReference type="NCBI Taxonomy" id="124"/>
    <lineage>
        <taxon>Bacteria</taxon>
        <taxon>Pseudomonadati</taxon>
        <taxon>Planctomycetota</taxon>
        <taxon>Planctomycetia</taxon>
        <taxon>Pirellulales</taxon>
        <taxon>Pirellulaceae</taxon>
        <taxon>Blastopirellula</taxon>
    </lineage>
</organism>
<evidence type="ECO:0000313" key="5">
    <source>
        <dbReference type="EMBL" id="PQO36058.1"/>
    </source>
</evidence>
<accession>A0A2S8FV55</accession>
<dbReference type="Gene3D" id="3.40.605.10">
    <property type="entry name" value="Aldehyde Dehydrogenase, Chain A, domain 1"/>
    <property type="match status" value="1"/>
</dbReference>
<evidence type="ECO:0000313" key="6">
    <source>
        <dbReference type="Proteomes" id="UP000238322"/>
    </source>
</evidence>
<dbReference type="Proteomes" id="UP000238322">
    <property type="component" value="Unassembled WGS sequence"/>
</dbReference>
<reference evidence="5 6" key="1">
    <citation type="submission" date="2018-02" db="EMBL/GenBank/DDBJ databases">
        <title>Comparative genomes isolates from brazilian mangrove.</title>
        <authorList>
            <person name="Araujo J.E."/>
            <person name="Taketani R.G."/>
            <person name="Silva M.C.P."/>
            <person name="Loureco M.V."/>
            <person name="Andreote F.D."/>
        </authorList>
    </citation>
    <scope>NUCLEOTIDE SEQUENCE [LARGE SCALE GENOMIC DNA]</scope>
    <source>
        <strain evidence="5 6">Hex-1 MGV</strain>
    </source>
</reference>
<dbReference type="Pfam" id="PF00171">
    <property type="entry name" value="Aldedh"/>
    <property type="match status" value="1"/>
</dbReference>